<sequence>MKPFKERSTFWKIGESATSSSSESNEIYLRKQTTAEQWQSSSIKEPITEEAIILPVNHKNTDLSRNHQEENSKKNGTRRHYENKNIAVPLQNPPEKRAVFVIVSGDNIFEKEIDLFGTEAPTVVSDLFPLPTMGRTLTPTTVPSRTSQDTESSQTNKKLSYETEQTALTLVTMDSLNLLAAENKLVEKQSFEKSGITVAHSPLVKSAIPKGVQSKAEAFMEPPYLQGPQSSAMTRTTVESVKTSDQQPNPSAPSNENLHMPSRRQIRLAASENNSLLEDTLKRHVIELKIDRDDFKPPAFRKNESILAVSNTSEGYMKSQNGGKILEGYFTTQSKEGTENFGAASNHGNGEPNQVTKVYLIEFNRSYSSETKGEILQSDSSIVQPTSKIKYIEKSFQRNGKVKNFNPSFIYTKQNKNLTYSRIMQQIEDTNEQMTERNIISHQMKNVPKTKYSDLFKMALQAPLPDDFHLKEINTDLINHPLTMTNRANRVSGLKEIRYPIFKAKSQIQDHKGNYKTKLSVDKMRTDLKLKSIEKSEKNVGQKSQDIELSMDIRNYGTVHAPKIEFTDEWPSNWKNISLSEKPQDGFSRSPNAPENKIALRRPKSKLNPEAISEKLIARQTVSPVRERYAPDPNDMHVSKMDKRDTKQQKKEIPRSHFFEYAQSDKKDSLKNKSGMKKANMAKDDINHNPSTKLSWKIQEAASDSELMDNKPSPIHLTYPNWRLQKVSRNKSGTEEFIHSPYNIHNQTPQHPVPKNLFKSEHPIRQFKFDSLQESKDKIAVNNETKLNTDQINNSDQEWKSEKAHDVKTPNLFPSWGNSEGEFSKASSENETPMAHELLKPNVFDNYATLFTTPNGGAPGDYTNETNFERSNDLENIYLGAHSGEEENSLQVPFDGVSQTSSILSGSHERILIEPSVQQQENAYLNPFTGQKSDTHSAQKRKLNNRESGSLSEQYVLEYYGWANDVPKVHDILAPLSKKGNSAEQSPAANARDSLFLLDRPDKSLQYDSSAPEFSFGRQNLAKLTDHQVKHYSLPSMFHGSDSIIPQNQPLGERDKSFLFEEAQSSFESTIDEDDNTNTQVKSTAEEMIMEHKKKPFDVVGKAFGRKEADYFLGQVRDDTEEKLHTSRVFDRDTKATSKQSSSIRTSERGILRMPHGSAKASNEVKSVVSKMSPQHKSKHWPAWQKPVAFPQSNLPPFFWNTETTRNVLPSDYFKDPPNALSRQASKRQNSVKPLPLTMQAVLLPMTNRQLGIIPACMIMVAYFILLLVIGVAAILIARKKRSKKYTRRFLYTMILASRLREESQRLRRSRALEVQIDLETNLLPYVILQKKYLAEDVFQNLRSAINKFSEYQSMIAVYEKIKKSGDPQKLDTVAALLTDFFRKERDESGEYAIFLRDTNFKKIWGT</sequence>
<feature type="region of interest" description="Disordered" evidence="1">
    <location>
        <begin position="798"/>
        <end position="826"/>
    </location>
</feature>
<keyword evidence="2" id="KW-0812">Transmembrane</keyword>
<keyword evidence="2" id="KW-0472">Membrane</keyword>
<feature type="compositionally biased region" description="Basic and acidic residues" evidence="1">
    <location>
        <begin position="798"/>
        <end position="808"/>
    </location>
</feature>
<evidence type="ECO:0000313" key="3">
    <source>
        <dbReference type="EMBL" id="JAP43428.1"/>
    </source>
</evidence>
<feature type="region of interest" description="Disordered" evidence="1">
    <location>
        <begin position="135"/>
        <end position="158"/>
    </location>
</feature>
<dbReference type="EMBL" id="GEEE01019797">
    <property type="protein sequence ID" value="JAP43428.1"/>
    <property type="molecule type" value="Transcribed_RNA"/>
</dbReference>
<keyword evidence="2" id="KW-1133">Transmembrane helix</keyword>
<protein>
    <submittedName>
        <fullName evidence="3">Uncharacterized protein</fullName>
    </submittedName>
</protein>
<feature type="region of interest" description="Disordered" evidence="1">
    <location>
        <begin position="928"/>
        <end position="947"/>
    </location>
</feature>
<accession>A0A0X3NV20</accession>
<feature type="region of interest" description="Disordered" evidence="1">
    <location>
        <begin position="223"/>
        <end position="260"/>
    </location>
</feature>
<feature type="compositionally biased region" description="Polar residues" evidence="1">
    <location>
        <begin position="227"/>
        <end position="257"/>
    </location>
</feature>
<feature type="region of interest" description="Disordered" evidence="1">
    <location>
        <begin position="1"/>
        <end position="26"/>
    </location>
</feature>
<evidence type="ECO:0000256" key="2">
    <source>
        <dbReference type="SAM" id="Phobius"/>
    </source>
</evidence>
<feature type="transmembrane region" description="Helical" evidence="2">
    <location>
        <begin position="1253"/>
        <end position="1278"/>
    </location>
</feature>
<feature type="compositionally biased region" description="Low complexity" evidence="1">
    <location>
        <begin position="15"/>
        <end position="26"/>
    </location>
</feature>
<feature type="compositionally biased region" description="Basic and acidic residues" evidence="1">
    <location>
        <begin position="59"/>
        <end position="80"/>
    </location>
</feature>
<feature type="region of interest" description="Disordered" evidence="1">
    <location>
        <begin position="58"/>
        <end position="80"/>
    </location>
</feature>
<organism evidence="3">
    <name type="scientific">Schistocephalus solidus</name>
    <name type="common">Tapeworm</name>
    <dbReference type="NCBI Taxonomy" id="70667"/>
    <lineage>
        <taxon>Eukaryota</taxon>
        <taxon>Metazoa</taxon>
        <taxon>Spiralia</taxon>
        <taxon>Lophotrochozoa</taxon>
        <taxon>Platyhelminthes</taxon>
        <taxon>Cestoda</taxon>
        <taxon>Eucestoda</taxon>
        <taxon>Diphyllobothriidea</taxon>
        <taxon>Diphyllobothriidae</taxon>
        <taxon>Schistocephalus</taxon>
    </lineage>
</organism>
<reference evidence="3" key="1">
    <citation type="submission" date="2016-01" db="EMBL/GenBank/DDBJ databases">
        <title>Reference transcriptome for the parasite Schistocephalus solidus: insights into the molecular evolution of parasitism.</title>
        <authorList>
            <person name="Hebert F.O."/>
            <person name="Grambauer S."/>
            <person name="Barber I."/>
            <person name="Landry C.R."/>
            <person name="Aubin-Horth N."/>
        </authorList>
    </citation>
    <scope>NUCLEOTIDE SEQUENCE</scope>
</reference>
<gene>
    <name evidence="3" type="ORF">TR120466</name>
</gene>
<proteinExistence type="predicted"/>
<evidence type="ECO:0000256" key="1">
    <source>
        <dbReference type="SAM" id="MobiDB-lite"/>
    </source>
</evidence>
<name>A0A0X3NV20_SCHSO</name>
<feature type="region of interest" description="Disordered" evidence="1">
    <location>
        <begin position="627"/>
        <end position="652"/>
    </location>
</feature>